<evidence type="ECO:0000256" key="10">
    <source>
        <dbReference type="ARBA" id="ARBA00022984"/>
    </source>
</evidence>
<feature type="chain" id="PRO_5030006062" evidence="14">
    <location>
        <begin position="20"/>
        <end position="301"/>
    </location>
</feature>
<evidence type="ECO:0000313" key="17">
    <source>
        <dbReference type="EMBL" id="PSV97059.1"/>
    </source>
</evidence>
<dbReference type="PANTHER" id="PTHR30582">
    <property type="entry name" value="L,D-TRANSPEPTIDASE"/>
    <property type="match status" value="1"/>
</dbReference>
<dbReference type="GO" id="GO:0018104">
    <property type="term" value="P:peptidoglycan-protein cross-linking"/>
    <property type="evidence" value="ECO:0007669"/>
    <property type="project" value="TreeGrafter"/>
</dbReference>
<dbReference type="Gene3D" id="3.10.350.10">
    <property type="entry name" value="LysM domain"/>
    <property type="match status" value="1"/>
</dbReference>
<dbReference type="SUPFAM" id="SSF141523">
    <property type="entry name" value="L,D-transpeptidase catalytic domain-like"/>
    <property type="match status" value="1"/>
</dbReference>
<evidence type="ECO:0000256" key="4">
    <source>
        <dbReference type="ARBA" id="ARBA00022676"/>
    </source>
</evidence>
<evidence type="ECO:0000313" key="20">
    <source>
        <dbReference type="Proteomes" id="UP000241954"/>
    </source>
</evidence>
<dbReference type="GO" id="GO:0071555">
    <property type="term" value="P:cell wall organization"/>
    <property type="evidence" value="ECO:0007669"/>
    <property type="project" value="UniProtKB-UniRule"/>
</dbReference>
<dbReference type="AlphaFoldDB" id="A0A0D8PXH8"/>
<keyword evidence="6 14" id="KW-0732">Signal</keyword>
<sequence>MYRALLLSLTCLASSAAHAIEYKLPTNGSNIVGTTEYYEVKQGDSLADIANKYNVGFLGMMAANKGVDPFLPQPGKLLQIPTQVVLPDVAHKGIVVNLAELRLYYFPKNDASIVYIFPIGIGRVGRETPNMTTSINEKVKNPTWTPPASIRKEHAAKGDILPAVVPAGPDNPLGDYKMRLAYGHGEYLIHGTNKDFGIGMRVSGGCIRMNPWDVEWLFPHVALGTQVQIINQPVKTSLDPDGELIVEVHSPLSKNESQIGVKKSIDAPEVLLKDVDGDAKATQRLYSELDKQSGLPVILKS</sequence>
<evidence type="ECO:0000256" key="1">
    <source>
        <dbReference type="ARBA" id="ARBA00004418"/>
    </source>
</evidence>
<keyword evidence="19" id="KW-1185">Reference proteome</keyword>
<dbReference type="Pfam" id="PF17969">
    <property type="entry name" value="Ldt_C"/>
    <property type="match status" value="1"/>
</dbReference>
<dbReference type="CDD" id="cd16913">
    <property type="entry name" value="YkuD_like"/>
    <property type="match status" value="1"/>
</dbReference>
<evidence type="ECO:0000313" key="18">
    <source>
        <dbReference type="EMBL" id="PSW95668.1"/>
    </source>
</evidence>
<comment type="caution">
    <text evidence="17">The sequence shown here is derived from an EMBL/GenBank/DDBJ whole genome shotgun (WGS) entry which is preliminary data.</text>
</comment>
<evidence type="ECO:0000259" key="15">
    <source>
        <dbReference type="PROSITE" id="PS51782"/>
    </source>
</evidence>
<keyword evidence="8" id="KW-0378">Hydrolase</keyword>
<dbReference type="InterPro" id="IPR018392">
    <property type="entry name" value="LysM"/>
</dbReference>
<organism evidence="17 20">
    <name type="scientific">Photobacterium iliopiscarium</name>
    <dbReference type="NCBI Taxonomy" id="56192"/>
    <lineage>
        <taxon>Bacteria</taxon>
        <taxon>Pseudomonadati</taxon>
        <taxon>Pseudomonadota</taxon>
        <taxon>Gammaproteobacteria</taxon>
        <taxon>Vibrionales</taxon>
        <taxon>Vibrionaceae</taxon>
        <taxon>Photobacterium</taxon>
    </lineage>
</organism>
<evidence type="ECO:0000313" key="19">
    <source>
        <dbReference type="Proteomes" id="UP000241190"/>
    </source>
</evidence>
<keyword evidence="9 13" id="KW-0133">Cell shape</keyword>
<comment type="similarity">
    <text evidence="3">Belongs to the YkuD family.</text>
</comment>
<dbReference type="InterPro" id="IPR041597">
    <property type="entry name" value="Ldt_C"/>
</dbReference>
<dbReference type="Pfam" id="PF01476">
    <property type="entry name" value="LysM"/>
    <property type="match status" value="1"/>
</dbReference>
<evidence type="ECO:0000256" key="12">
    <source>
        <dbReference type="ARBA" id="ARBA00060592"/>
    </source>
</evidence>
<evidence type="ECO:0000256" key="2">
    <source>
        <dbReference type="ARBA" id="ARBA00004752"/>
    </source>
</evidence>
<evidence type="ECO:0000256" key="7">
    <source>
        <dbReference type="ARBA" id="ARBA00022764"/>
    </source>
</evidence>
<dbReference type="GeneID" id="93548711"/>
<evidence type="ECO:0000256" key="9">
    <source>
        <dbReference type="ARBA" id="ARBA00022960"/>
    </source>
</evidence>
<dbReference type="PROSITE" id="PS52029">
    <property type="entry name" value="LD_TPASE"/>
    <property type="match status" value="1"/>
</dbReference>
<dbReference type="EMBL" id="PYOP01000016">
    <property type="protein sequence ID" value="PSW95668.1"/>
    <property type="molecule type" value="Genomic_DNA"/>
</dbReference>
<protein>
    <submittedName>
        <fullName evidence="17">LysM peptidoglycan-binding domain-containing protein</fullName>
    </submittedName>
</protein>
<evidence type="ECO:0000256" key="11">
    <source>
        <dbReference type="ARBA" id="ARBA00023316"/>
    </source>
</evidence>
<dbReference type="Proteomes" id="UP000241954">
    <property type="component" value="Unassembled WGS sequence"/>
</dbReference>
<keyword evidence="10 13" id="KW-0573">Peptidoglycan synthesis</keyword>
<evidence type="ECO:0000256" key="14">
    <source>
        <dbReference type="SAM" id="SignalP"/>
    </source>
</evidence>
<evidence type="ECO:0000256" key="6">
    <source>
        <dbReference type="ARBA" id="ARBA00022729"/>
    </source>
</evidence>
<dbReference type="PANTHER" id="PTHR30582:SF24">
    <property type="entry name" value="L,D-TRANSPEPTIDASE ERFK_SRFK-RELATED"/>
    <property type="match status" value="1"/>
</dbReference>
<dbReference type="GO" id="GO:0005576">
    <property type="term" value="C:extracellular region"/>
    <property type="evidence" value="ECO:0007669"/>
    <property type="project" value="TreeGrafter"/>
</dbReference>
<feature type="domain" description="LysM" evidence="15">
    <location>
        <begin position="36"/>
        <end position="80"/>
    </location>
</feature>
<evidence type="ECO:0000256" key="8">
    <source>
        <dbReference type="ARBA" id="ARBA00022801"/>
    </source>
</evidence>
<dbReference type="InterPro" id="IPR050979">
    <property type="entry name" value="LD-transpeptidase"/>
</dbReference>
<comment type="pathway">
    <text evidence="12">Glycan biosynthesis.</text>
</comment>
<reference evidence="17 20" key="1">
    <citation type="submission" date="2018-01" db="EMBL/GenBank/DDBJ databases">
        <title>Whole genome sequencing of Histamine producing bacteria.</title>
        <authorList>
            <person name="Butler K."/>
        </authorList>
    </citation>
    <scope>NUCLEOTIDE SEQUENCE [LARGE SCALE GENOMIC DNA]</scope>
    <source>
        <strain evidence="18 19">ATCC 51761</strain>
        <strain evidence="17 20">NCIMB 13481</strain>
    </source>
</reference>
<dbReference type="InterPro" id="IPR036779">
    <property type="entry name" value="LysM_dom_sf"/>
</dbReference>
<dbReference type="EMBL" id="PYLW01000008">
    <property type="protein sequence ID" value="PSV97059.1"/>
    <property type="molecule type" value="Genomic_DNA"/>
</dbReference>
<dbReference type="InterPro" id="IPR005490">
    <property type="entry name" value="LD_TPept_cat_dom"/>
</dbReference>
<keyword evidence="7" id="KW-0574">Periplasm</keyword>
<dbReference type="SMART" id="SM00257">
    <property type="entry name" value="LysM"/>
    <property type="match status" value="1"/>
</dbReference>
<evidence type="ECO:0000259" key="16">
    <source>
        <dbReference type="PROSITE" id="PS52029"/>
    </source>
</evidence>
<comment type="pathway">
    <text evidence="2 13">Cell wall biogenesis; peptidoglycan biosynthesis.</text>
</comment>
<evidence type="ECO:0000256" key="3">
    <source>
        <dbReference type="ARBA" id="ARBA00005992"/>
    </source>
</evidence>
<dbReference type="Proteomes" id="UP000241190">
    <property type="component" value="Unassembled WGS sequence"/>
</dbReference>
<evidence type="ECO:0000256" key="13">
    <source>
        <dbReference type="PROSITE-ProRule" id="PRU01373"/>
    </source>
</evidence>
<accession>A0A0D8PXH8</accession>
<dbReference type="GO" id="GO:0016757">
    <property type="term" value="F:glycosyltransferase activity"/>
    <property type="evidence" value="ECO:0007669"/>
    <property type="project" value="UniProtKB-KW"/>
</dbReference>
<feature type="signal peptide" evidence="14">
    <location>
        <begin position="1"/>
        <end position="19"/>
    </location>
</feature>
<dbReference type="CDD" id="cd00118">
    <property type="entry name" value="LysM"/>
    <property type="match status" value="1"/>
</dbReference>
<dbReference type="UniPathway" id="UPA00219"/>
<dbReference type="GO" id="GO:0008360">
    <property type="term" value="P:regulation of cell shape"/>
    <property type="evidence" value="ECO:0007669"/>
    <property type="project" value="UniProtKB-UniRule"/>
</dbReference>
<keyword evidence="4" id="KW-0328">Glycosyltransferase</keyword>
<proteinExistence type="inferred from homology"/>
<comment type="subcellular location">
    <subcellularLocation>
        <location evidence="1">Periplasm</location>
    </subcellularLocation>
</comment>
<name>A0A0D8PXH8_9GAMM</name>
<keyword evidence="5" id="KW-0808">Transferase</keyword>
<dbReference type="Gene3D" id="2.40.440.10">
    <property type="entry name" value="L,D-transpeptidase catalytic domain-like"/>
    <property type="match status" value="1"/>
</dbReference>
<dbReference type="PROSITE" id="PS51782">
    <property type="entry name" value="LYSM"/>
    <property type="match status" value="1"/>
</dbReference>
<keyword evidence="11 13" id="KW-0961">Cell wall biogenesis/degradation</keyword>
<gene>
    <name evidence="17" type="ORF">C9I88_09705</name>
    <name evidence="18" type="ORF">C9J52_11120</name>
</gene>
<dbReference type="OrthoDB" id="9787225at2"/>
<dbReference type="Pfam" id="PF03734">
    <property type="entry name" value="YkuD"/>
    <property type="match status" value="1"/>
</dbReference>
<dbReference type="GO" id="GO:0071972">
    <property type="term" value="F:peptidoglycan L,D-transpeptidase activity"/>
    <property type="evidence" value="ECO:0007669"/>
    <property type="project" value="TreeGrafter"/>
</dbReference>
<evidence type="ECO:0000256" key="5">
    <source>
        <dbReference type="ARBA" id="ARBA00022679"/>
    </source>
</evidence>
<dbReference type="GO" id="GO:0042597">
    <property type="term" value="C:periplasmic space"/>
    <property type="evidence" value="ECO:0007669"/>
    <property type="project" value="UniProtKB-SubCell"/>
</dbReference>
<dbReference type="FunFam" id="2.40.440.10:FF:000001">
    <property type="entry name" value="L,D-transpeptidase YbiS"/>
    <property type="match status" value="1"/>
</dbReference>
<feature type="active site" description="Nucleophile" evidence="13">
    <location>
        <position position="206"/>
    </location>
</feature>
<dbReference type="SUPFAM" id="SSF54106">
    <property type="entry name" value="LysM domain"/>
    <property type="match status" value="1"/>
</dbReference>
<feature type="domain" description="L,D-TPase catalytic" evidence="16">
    <location>
        <begin position="92"/>
        <end position="230"/>
    </location>
</feature>
<feature type="active site" description="Proton donor/acceptor" evidence="13">
    <location>
        <position position="190"/>
    </location>
</feature>
<dbReference type="STRING" id="56192.UB38_09000"/>
<dbReference type="InterPro" id="IPR038063">
    <property type="entry name" value="Transpep_catalytic_dom"/>
</dbReference>
<dbReference type="RefSeq" id="WP_045036916.1">
    <property type="nucleotide sequence ID" value="NZ_CAMQYU010000024.1"/>
</dbReference>